<dbReference type="Pfam" id="PF00512">
    <property type="entry name" value="HisKA"/>
    <property type="match status" value="1"/>
</dbReference>
<dbReference type="PRINTS" id="PR00344">
    <property type="entry name" value="BCTRLSENSOR"/>
</dbReference>
<dbReference type="SUPFAM" id="SSF47384">
    <property type="entry name" value="Homodimeric domain of signal transducing histidine kinase"/>
    <property type="match status" value="1"/>
</dbReference>
<dbReference type="SMART" id="SM00387">
    <property type="entry name" value="HATPase_c"/>
    <property type="match status" value="1"/>
</dbReference>
<keyword evidence="3 4" id="KW-0597">Phosphoprotein</keyword>
<dbReference type="Proteomes" id="UP000011841">
    <property type="component" value="Chromosome"/>
</dbReference>
<evidence type="ECO:0000256" key="5">
    <source>
        <dbReference type="SAM" id="Coils"/>
    </source>
</evidence>
<keyword evidence="10" id="KW-1185">Reference proteome</keyword>
<gene>
    <name evidence="9" type="ORF">S58_18610</name>
</gene>
<feature type="transmembrane region" description="Helical" evidence="6">
    <location>
        <begin position="87"/>
        <end position="107"/>
    </location>
</feature>
<evidence type="ECO:0000256" key="4">
    <source>
        <dbReference type="PROSITE-ProRule" id="PRU00169"/>
    </source>
</evidence>
<dbReference type="AlphaFoldDB" id="M4Z3E3"/>
<feature type="coiled-coil region" evidence="5">
    <location>
        <begin position="116"/>
        <end position="146"/>
    </location>
</feature>
<feature type="modified residue" description="4-aspartylphosphate" evidence="4">
    <location>
        <position position="462"/>
    </location>
</feature>
<keyword evidence="5" id="KW-0175">Coiled coil</keyword>
<dbReference type="CDD" id="cd18161">
    <property type="entry name" value="REC_hyHK_blue-like"/>
    <property type="match status" value="1"/>
</dbReference>
<dbReference type="InterPro" id="IPR005467">
    <property type="entry name" value="His_kinase_dom"/>
</dbReference>
<dbReference type="InterPro" id="IPR036097">
    <property type="entry name" value="HisK_dim/P_sf"/>
</dbReference>
<dbReference type="GeneID" id="301815783"/>
<dbReference type="InterPro" id="IPR011006">
    <property type="entry name" value="CheY-like_superfamily"/>
</dbReference>
<dbReference type="SMART" id="SM00448">
    <property type="entry name" value="REC"/>
    <property type="match status" value="1"/>
</dbReference>
<dbReference type="InterPro" id="IPR004358">
    <property type="entry name" value="Sig_transdc_His_kin-like_C"/>
</dbReference>
<feature type="transmembrane region" description="Helical" evidence="6">
    <location>
        <begin position="18"/>
        <end position="44"/>
    </location>
</feature>
<evidence type="ECO:0000259" key="8">
    <source>
        <dbReference type="PROSITE" id="PS50110"/>
    </source>
</evidence>
<dbReference type="eggNOG" id="COG4191">
    <property type="taxonomic scope" value="Bacteria"/>
</dbReference>
<dbReference type="Pfam" id="PF00072">
    <property type="entry name" value="Response_reg"/>
    <property type="match status" value="1"/>
</dbReference>
<dbReference type="PATRIC" id="fig|1245469.3.peg.1899"/>
<dbReference type="CDD" id="cd00082">
    <property type="entry name" value="HisKA"/>
    <property type="match status" value="1"/>
</dbReference>
<dbReference type="HOGENOM" id="CLU_000445_114_51_5"/>
<dbReference type="InterPro" id="IPR003594">
    <property type="entry name" value="HATPase_dom"/>
</dbReference>
<reference evidence="9 10" key="1">
    <citation type="journal article" date="2013" name="Appl. Environ. Microbiol.">
        <title>Genome analysis suggests that the soil oligotrophic bacterium Agromonas oligotrophica (Bradyrhizobium oligotrophicum) is a nitrogen-fixing symbiont of Aeschynomene indica.</title>
        <authorList>
            <person name="Okubo T."/>
            <person name="Fukushima S."/>
            <person name="Itakura M."/>
            <person name="Oshima K."/>
            <person name="Longtonglang A."/>
            <person name="Teaumroong N."/>
            <person name="Mitsui H."/>
            <person name="Hattori M."/>
            <person name="Hattori R."/>
            <person name="Hattori T."/>
            <person name="Minamisawa K."/>
        </authorList>
    </citation>
    <scope>NUCLEOTIDE SEQUENCE [LARGE SCALE GENOMIC DNA]</scope>
    <source>
        <strain evidence="9 10">S58</strain>
    </source>
</reference>
<dbReference type="RefSeq" id="WP_015664996.1">
    <property type="nucleotide sequence ID" value="NC_020453.1"/>
</dbReference>
<proteinExistence type="predicted"/>
<dbReference type="eggNOG" id="COG0784">
    <property type="taxonomic scope" value="Bacteria"/>
</dbReference>
<dbReference type="STRING" id="1245469.S58_18610"/>
<name>M4Z3E3_9BRAD</name>
<dbReference type="PROSITE" id="PS50110">
    <property type="entry name" value="RESPONSE_REGULATORY"/>
    <property type="match status" value="1"/>
</dbReference>
<dbReference type="Gene3D" id="3.30.565.10">
    <property type="entry name" value="Histidine kinase-like ATPase, C-terminal domain"/>
    <property type="match status" value="1"/>
</dbReference>
<evidence type="ECO:0000256" key="1">
    <source>
        <dbReference type="ARBA" id="ARBA00000085"/>
    </source>
</evidence>
<dbReference type="PANTHER" id="PTHR43065:SF49">
    <property type="entry name" value="HISTIDINE KINASE"/>
    <property type="match status" value="1"/>
</dbReference>
<feature type="transmembrane region" description="Helical" evidence="6">
    <location>
        <begin position="56"/>
        <end position="75"/>
    </location>
</feature>
<dbReference type="SUPFAM" id="SSF52172">
    <property type="entry name" value="CheY-like"/>
    <property type="match status" value="1"/>
</dbReference>
<dbReference type="InterPro" id="IPR003661">
    <property type="entry name" value="HisK_dim/P_dom"/>
</dbReference>
<protein>
    <recommendedName>
        <fullName evidence="2">histidine kinase</fullName>
        <ecNumber evidence="2">2.7.13.3</ecNumber>
    </recommendedName>
</protein>
<dbReference type="SMART" id="SM00388">
    <property type="entry name" value="HisKA"/>
    <property type="match status" value="1"/>
</dbReference>
<keyword evidence="6" id="KW-0472">Membrane</keyword>
<feature type="domain" description="Response regulatory" evidence="8">
    <location>
        <begin position="412"/>
        <end position="528"/>
    </location>
</feature>
<dbReference type="InterPro" id="IPR001789">
    <property type="entry name" value="Sig_transdc_resp-reg_receiver"/>
</dbReference>
<keyword evidence="9" id="KW-0808">Transferase</keyword>
<keyword evidence="9" id="KW-0418">Kinase</keyword>
<dbReference type="InterPro" id="IPR058544">
    <property type="entry name" value="ETR1_N"/>
</dbReference>
<dbReference type="Pfam" id="PF02518">
    <property type="entry name" value="HATPase_c"/>
    <property type="match status" value="1"/>
</dbReference>
<dbReference type="InterPro" id="IPR036890">
    <property type="entry name" value="HATPase_C_sf"/>
</dbReference>
<evidence type="ECO:0000256" key="3">
    <source>
        <dbReference type="ARBA" id="ARBA00022553"/>
    </source>
</evidence>
<dbReference type="PROSITE" id="PS50109">
    <property type="entry name" value="HIS_KIN"/>
    <property type="match status" value="1"/>
</dbReference>
<evidence type="ECO:0000256" key="2">
    <source>
        <dbReference type="ARBA" id="ARBA00012438"/>
    </source>
</evidence>
<evidence type="ECO:0000256" key="6">
    <source>
        <dbReference type="SAM" id="Phobius"/>
    </source>
</evidence>
<feature type="domain" description="Histidine kinase" evidence="7">
    <location>
        <begin position="168"/>
        <end position="391"/>
    </location>
</feature>
<dbReference type="Pfam" id="PF25487">
    <property type="entry name" value="ETR1_N"/>
    <property type="match status" value="1"/>
</dbReference>
<evidence type="ECO:0000313" key="9">
    <source>
        <dbReference type="EMBL" id="BAM87868.1"/>
    </source>
</evidence>
<keyword evidence="6" id="KW-0812">Transmembrane</keyword>
<dbReference type="GO" id="GO:0000155">
    <property type="term" value="F:phosphorelay sensor kinase activity"/>
    <property type="evidence" value="ECO:0007669"/>
    <property type="project" value="InterPro"/>
</dbReference>
<accession>M4Z3E3</accession>
<dbReference type="EMBL" id="AP012603">
    <property type="protein sequence ID" value="BAM87868.1"/>
    <property type="molecule type" value="Genomic_DNA"/>
</dbReference>
<comment type="catalytic activity">
    <reaction evidence="1">
        <text>ATP + protein L-histidine = ADP + protein N-phospho-L-histidine.</text>
        <dbReference type="EC" id="2.7.13.3"/>
    </reaction>
</comment>
<dbReference type="KEGG" id="aol:S58_18610"/>
<dbReference type="EC" id="2.7.13.3" evidence="2"/>
<sequence length="530" mass="57697">MPTLTVQAAALPEAPGWFWLQVVSNAIIACAFFTISAVIALYLWRRWNEVMFRGALAALGLFVALFGLTRLLSILDRWMSDARAESLVYALLAVISVVVIVAMIRMLRQILVLPTRIVLQKAYERLEEEIRQRRAAEAMVQRFQEIEANEAQVRQAQKMEAIGQLTGGVAHDFNNILTVITGTIEILADAVKDRPQLAGIASMISAAADRGADLTRHLLAFSRRQPLQPRATDVNALMVDAGRLLRPTLGEQIEIESMLAFDSAPALIDPSQLSTAILNLALNARDAMPDGGKLTLETKNVTLDEHYAQLNRDAKPGSYVLIAVSDTGQGIPAALLDKVFEPFFTTKDVGKGSGLGLSMVYGFVKQSNGHVKIYSEEGHGTTVKLYLPRAAGAPELPAADTARPAVARGDETILIVEDDALVRDYVVAQVRRLGYRTLSASNATEGLAIIDSPERIDLLFTDVIIPGGMNGRQLAIAAEKRRPGLKVLYTSGYTENAIVHHGRLDADVLLLAKPYVSADLARMIRTALEA</sequence>
<keyword evidence="6" id="KW-1133">Transmembrane helix</keyword>
<dbReference type="PANTHER" id="PTHR43065">
    <property type="entry name" value="SENSOR HISTIDINE KINASE"/>
    <property type="match status" value="1"/>
</dbReference>
<evidence type="ECO:0000313" key="10">
    <source>
        <dbReference type="Proteomes" id="UP000011841"/>
    </source>
</evidence>
<evidence type="ECO:0000259" key="7">
    <source>
        <dbReference type="PROSITE" id="PS50109"/>
    </source>
</evidence>
<dbReference type="Gene3D" id="3.40.50.2300">
    <property type="match status" value="1"/>
</dbReference>
<dbReference type="Gene3D" id="1.10.287.130">
    <property type="match status" value="1"/>
</dbReference>
<dbReference type="SUPFAM" id="SSF55874">
    <property type="entry name" value="ATPase domain of HSP90 chaperone/DNA topoisomerase II/histidine kinase"/>
    <property type="match status" value="1"/>
</dbReference>
<organism evidence="9 10">
    <name type="scientific">Bradyrhizobium oligotrophicum S58</name>
    <dbReference type="NCBI Taxonomy" id="1245469"/>
    <lineage>
        <taxon>Bacteria</taxon>
        <taxon>Pseudomonadati</taxon>
        <taxon>Pseudomonadota</taxon>
        <taxon>Alphaproteobacteria</taxon>
        <taxon>Hyphomicrobiales</taxon>
        <taxon>Nitrobacteraceae</taxon>
        <taxon>Bradyrhizobium</taxon>
    </lineage>
</organism>